<feature type="domain" description="EGF-like" evidence="2 3">
    <location>
        <begin position="236"/>
        <end position="247"/>
    </location>
</feature>
<keyword evidence="5" id="KW-1185">Reference proteome</keyword>
<evidence type="ECO:0000256" key="1">
    <source>
        <dbReference type="SAM" id="SignalP"/>
    </source>
</evidence>
<dbReference type="PROSITE" id="PS00022">
    <property type="entry name" value="EGF_1"/>
    <property type="match status" value="1"/>
</dbReference>
<dbReference type="PROSITE" id="PS01186">
    <property type="entry name" value="EGF_2"/>
    <property type="match status" value="1"/>
</dbReference>
<dbReference type="OrthoDB" id="5983081at2759"/>
<evidence type="ECO:0000259" key="2">
    <source>
        <dbReference type="PROSITE" id="PS00022"/>
    </source>
</evidence>
<dbReference type="PANTHER" id="PTHR16897">
    <property type="entry name" value="OS10G0105400 PROTEIN"/>
    <property type="match status" value="1"/>
</dbReference>
<name>A0A8W8LDY0_MAGGI</name>
<dbReference type="InterPro" id="IPR000742">
    <property type="entry name" value="EGF"/>
</dbReference>
<proteinExistence type="predicted"/>
<protein>
    <recommendedName>
        <fullName evidence="2 3">EGF-like domain-containing protein</fullName>
    </recommendedName>
</protein>
<dbReference type="OMA" id="THCEKIT"/>
<evidence type="ECO:0000313" key="5">
    <source>
        <dbReference type="Proteomes" id="UP000005408"/>
    </source>
</evidence>
<feature type="chain" id="PRO_5036490912" description="EGF-like domain-containing protein" evidence="1">
    <location>
        <begin position="23"/>
        <end position="3428"/>
    </location>
</feature>
<evidence type="ECO:0000313" key="4">
    <source>
        <dbReference type="EnsemblMetazoa" id="G27813.1:cds"/>
    </source>
</evidence>
<keyword evidence="1" id="KW-0732">Signal</keyword>
<dbReference type="EnsemblMetazoa" id="G27813.1">
    <property type="protein sequence ID" value="G27813.1:cds"/>
    <property type="gene ID" value="G27813"/>
</dbReference>
<accession>A0A8W8LDY0</accession>
<organism evidence="4 5">
    <name type="scientific">Magallana gigas</name>
    <name type="common">Pacific oyster</name>
    <name type="synonym">Crassostrea gigas</name>
    <dbReference type="NCBI Taxonomy" id="29159"/>
    <lineage>
        <taxon>Eukaryota</taxon>
        <taxon>Metazoa</taxon>
        <taxon>Spiralia</taxon>
        <taxon>Lophotrochozoa</taxon>
        <taxon>Mollusca</taxon>
        <taxon>Bivalvia</taxon>
        <taxon>Autobranchia</taxon>
        <taxon>Pteriomorphia</taxon>
        <taxon>Ostreida</taxon>
        <taxon>Ostreoidea</taxon>
        <taxon>Ostreidae</taxon>
        <taxon>Magallana</taxon>
    </lineage>
</organism>
<dbReference type="Proteomes" id="UP000005408">
    <property type="component" value="Unassembled WGS sequence"/>
</dbReference>
<sequence length="3428" mass="376858">MGLHWTTFLFLVTLSSVGHVIALSVEPDCLPYEPPDSDSVFLDSNVEPPGINVCSVNYTRTKTEDRPCAGIPTSNCPVDVTVICPSYKCCKGYSTESDADTECPAAICDGQITSTGACQNTADGGLFQLIKGTRVFTSSGQCNEPEVCSSCGSGFYADGPKCKICAAIANCEHTECSNGTYTQCVQCEGTVINAVYGRALTPAADNGQSCQVTCSWRSDSTRCYPGTCQDELATNCNCSTGFSGTHCEKITEPVSVTYNEAALEFGISTSKNPTDPNNVTQPQPTIWANELQFNTLKTRITASWVPSVTPPDITNHYVTEFQVGLVEGSVDYELTQASGLMVTGTKSCSDLTVLAPKTSAYTCEVDFTFASLFSHNDTLKWSYKMKNGGYVKVLNRETSTEDIFYYEGQESTASYIYHFDSVKPTSGSDKPLVAPDLTNMSLITITWNNWTDDLSGISHFEYELTDIGYGTTTLVKKVSNITADVESETFTAPADGLYQVVLTCYDLAGNFKSARQIFLYDSSSTIDITPGHKISDSLSSTNTTHTWVVTPATSVTIEWDGHFVNTRHKNNQWLTGVKAYGGIDKTSKYEDNTGVITINSIDHEDGITDFKVKLEVNKDETTVTQHIAEYSVFNIHKQSETFTGITWGDGDRMKITVTAFDIMGTTREDNVVLYKDMTPPNITNLWLTQDDELGVNVFGLTDFNKMTIEWSAEDLHSGLDSITWRIYDADDTTLQHGIEHVPPQGNSENMTDCIDKYQTTARGADCYCTAFVGCFHRHFVVKPTVPSNGLQGVHDADYFIEVVATNKAQLQTVAQTRISVDTTPPHAGFVMDGSLGQDEVDYQQGMTLQAHWSGFFDRESGVRFYQYGFSTECLKSENFSLVANSSTIVKTTMSNDASMTVTSEDTYYITVVAYNAAFMPSDPVCSDGVTIDTSDSHIKELSISNARVRGGLVVASGEYWMISDDRSRKRIYNTTSCSSKATAVTGLDLIPTERDPDGNIMEVDGDSVCASTAGAPADLTPVLSSATTYHLDWLENAGKSGIYNFEFGIDSTPNSASPSILPFTSTEHHPSFRLPANLLPLNSEFYLTIKTITKANKESIQSVKCILDVTAPVFTGTVTVSISSDNKYLTASWLTAITDTEDPFELDIEFAIGTEEYGTQIQKFSPLQTGGSCTSLSPALCTGVAIDSLDWDLHGFHVYYVTVKATNRAMLSTQAVSPPYEHGIQKVTAGLVIEIPPADNRPYIPVLDIEDIDFQSETDKISARWRGFYHPHSNVTFTMSVGSTKGGTDVVNAQNVGINTKYTLTGLSLTNLQTYYVSITASTPYQDTTVTSDGVTVVQDNTPLSSVTINDGVPCTMNVDNNMTVFTHHDVDNRKKCEDDIDYQSSVTTLSAHWDIPAGEDHYLTDVFIKVEVKNGGSWSGVTQWVYLMTHYHHTFTGLNLSPGHTYRSSVKFCARLFCFVPINSNGVTVLANNPITGALTINHQGSGTETLAIEFDQFYDPDVLLPGDKYNVVDKYEYAVADNSTNGNVHTRWETITSAPSGQKISFTVTLTGTMDFSKCRNIVIRGYNKAGLHSTVSAGIKDCAQFNPILIVPNVIVDAVGPADPADDKNGLGVSLPENAVWTVADADYTPFRTVLSAVWHSGRYSSYKWAVIEDRSPEPVTYNKQTSPLSLRDPCSHADVVHSKCGTTTNEFVNVIFNENEYLVHGKTYIICIHADEENVTNELWTNLLPELSVCTDGVVVDLTNPTVADVWLGNVKNTKYQVAASDFYVNWKSFVDIEELGVGKHHTGISYYEVIIGSTDGGNDVVDNTNVGVINHAHFGSLTLHSGHKYYATVTGYDFVGRKASKTSESVIVDFTPPVVTDEPIKLRTGRHIISTTEVSVCWSNIFDDKESGLDYFLWSVGSMPGYNDMMEFKRVNDVCATNGPSTLTMEEGHAYYINVRAYNKAGLSTTVTSWAFTVEASPPVAGHVFDGDKSQTSDQIDLDFQTHLDYLSAYWKGFNDPHSTITEYYISIGTCILCQDVLQHQAIGIVYEYRLTGIGLAVGMTYYTSVTACNTANLCTTVTSDGVIIENSPPSPGRVKDGPGTEDIEYQASRSHISASWNGFSDPQSGLQKFVWKAGIKLGGNDIFNVTFQHLHLSLFARNLPLPANLPVGVRIYVTVGCYNNAGLYVESSSNGFIVDDTAPEIALEPSFPANLVTYDTDTDQFYQVHRTTLKVEWQASDPESYIERQYLTIKSHIGGEFNSAPTQINGIVRDYTFSDLDLHDGVEYFVVLIVCNGAEICSNATSKPLLVDSTPPNRGMFAIQTDHAANLSRHVDGHMTWTYKKTVSVLLAWIGFDDSHSNIRHYSVNIGSSFFSSDLNQDPGIPFVIPHNNTGETKENEGIVQSSTLPTQSLTRHTFIYIHMWAENMAGLKSAIIHSKFKKEAGGPLHLVRRCDAYTCEGHCTCAAQDERCPITASLTCVNDTDTGSHSIVMVTDHIGFGNNDVDYTPSDTVLQGSWTITQIQNYKPVWYQWSVGYTSEDAPEGVFDASSELVWHDAASITQMTFTTKKGKKLKQGMKYSFFVRVWYSTTVFGDFKSDGVIVTSQPPITRVLNGAAVTEVRRYSKLRDMDFIKFGSQITVDWAHKFVNASNDVSKIELYVSTRPGGHNIHSEATRLGSSDTSFNILTMDGRSGVRYYSNVIAYTHSGIHRTESSDGFVLDSDPPIKGVVYDGPGLKDLQFQDSDFTVSAHWHGFIDLVSGIRWYHWCVGSTPALSGPACDVVSWRNVGLHTRMTLQLSTTLPRCVYNKVYATDVVGFNSPVAVSNGYCSDTTSPVPLYLATLEHNIVVNGAFNTYKHSVKFTDLNTTDICDGTNNIGVPGWSLQPDACAVVVESSLSQTENFFIHVRGGVQQEVSLSPGLHRLTFVSSHVHINAARTTNREGFASLGVQRHIFILYTKPYRQDGISLESERKILSWHNHTFYFNVTIEGMYDLVLGSVGHHSGLYIDDVRLQLVNTSDVTGLVSNDTVHGHTTFLHEWSSVHAGWSFYNPGPSPITNYMWAIGFSHGGIQIQNFKSTGLVPFGSKNDVTLVHNASVYYTVIASNAVGKMAVSYSGRILVDLTPPLIPEVNDGRGPDEDFSGISTVFVNWEANDPESGIRICEWAVGYSPESSDLKKFSVMATYSGYIDVNFTDTENNTIYSTVRCTNHAGLITYAYSDGIKISQNAPNSSNVQISHVALSQTEYSPSDGFQGVSDSLRLYWSGFDDTFGISSHKMEIDFDKSEDDLFTTMTFAQNQTVQYVHLSKLAMKDGVQRVKVNTKNALGISSEHVFYNVSLYTLPPVRNNSFNPKVTWNAATQKFSASWPDVFFSPHPLRFEVSAGLAEGGAEILQWAETLNTTLEFEMPKSITDFRGYDVFVYIRAITVGGFYTGVKGKVKLPS</sequence>
<reference evidence="4" key="1">
    <citation type="submission" date="2022-08" db="UniProtKB">
        <authorList>
            <consortium name="EnsemblMetazoa"/>
        </authorList>
    </citation>
    <scope>IDENTIFICATION</scope>
    <source>
        <strain evidence="4">05x7-T-G4-1.051#20</strain>
    </source>
</reference>
<evidence type="ECO:0000259" key="3">
    <source>
        <dbReference type="PROSITE" id="PS01186"/>
    </source>
</evidence>
<dbReference type="PANTHER" id="PTHR16897:SF2">
    <property type="entry name" value="OS03G0226600 PROTEIN"/>
    <property type="match status" value="1"/>
</dbReference>
<feature type="signal peptide" evidence="1">
    <location>
        <begin position="1"/>
        <end position="22"/>
    </location>
</feature>